<name>M6YJ37_9LEPT</name>
<dbReference type="Proteomes" id="UP000012138">
    <property type="component" value="Unassembled WGS sequence"/>
</dbReference>
<dbReference type="InterPro" id="IPR006652">
    <property type="entry name" value="Kelch_1"/>
</dbReference>
<dbReference type="Pfam" id="PF01344">
    <property type="entry name" value="Kelch_1"/>
    <property type="match status" value="2"/>
</dbReference>
<dbReference type="InterPro" id="IPR015915">
    <property type="entry name" value="Kelch-typ_b-propeller"/>
</dbReference>
<dbReference type="InterPro" id="IPR011043">
    <property type="entry name" value="Gal_Oxase/kelch_b-propeller"/>
</dbReference>
<dbReference type="PANTHER" id="PTHR45632">
    <property type="entry name" value="LD33804P"/>
    <property type="match status" value="1"/>
</dbReference>
<gene>
    <name evidence="1" type="ORF">LEP1GSC024_2169</name>
</gene>
<dbReference type="InterPro" id="IPR011498">
    <property type="entry name" value="Kelch_2"/>
</dbReference>
<dbReference type="Pfam" id="PF07646">
    <property type="entry name" value="Kelch_2"/>
    <property type="match status" value="1"/>
</dbReference>
<evidence type="ECO:0000313" key="1">
    <source>
        <dbReference type="EMBL" id="EMO89619.1"/>
    </source>
</evidence>
<comment type="caution">
    <text evidence="1">The sequence shown here is derived from an EMBL/GenBank/DDBJ whole genome shotgun (WGS) entry which is preliminary data.</text>
</comment>
<dbReference type="Gene3D" id="2.120.10.80">
    <property type="entry name" value="Kelch-type beta propeller"/>
    <property type="match status" value="2"/>
</dbReference>
<sequence length="387" mass="42873">MIPGIRFQILLCILVLLLGYNCKENSNEDLMKLLMLGIVDDYVQNNNSCNSEFKNMSILQGLTGRYAATGTVLNNGEVAFIGGEELANPISNRVELFNGSWNQGPSLNQNRQYHSSTPLNDGNLLVIGGYDNVDLINSVEKLNINTNTWNYVAPMNVARALHQSVLLGDGQVLVVGGNLNNPNLADSAELYDYNQNQWIRTVPMNSIRSQFTLTRLNDGRVIAVGGMGASTNLDSVEIFNPNTNNWTQVSHLNQARLEHSAILLSDGRLLVAGGRFIGAGNISTYLDSMEIYDPSKNVWTLSKMPVSRTEFTLNHLSDGSVLFIGGRNVNYVNENYRYFPNTNQWCSFIKLEKARYGHLSAKLSDHSILIYGGSDSNGYAENAVRLY</sequence>
<reference evidence="1 2" key="1">
    <citation type="submission" date="2013-01" db="EMBL/GenBank/DDBJ databases">
        <authorList>
            <person name="Harkins D.M."/>
            <person name="Durkin A.S."/>
            <person name="Brinkac L.M."/>
            <person name="Haft D.H."/>
            <person name="Selengut J.D."/>
            <person name="Sanka R."/>
            <person name="DePew J."/>
            <person name="Purushe J."/>
            <person name="Whelen A.C."/>
            <person name="Vinetz J.M."/>
            <person name="Sutton G.G."/>
            <person name="Nierman W.C."/>
            <person name="Fouts D.E."/>
        </authorList>
    </citation>
    <scope>NUCLEOTIDE SEQUENCE [LARGE SCALE GENOMIC DNA]</scope>
    <source>
        <strain evidence="1 2">2001034031</strain>
    </source>
</reference>
<proteinExistence type="predicted"/>
<dbReference type="RefSeq" id="WP_004445635.1">
    <property type="nucleotide sequence ID" value="NZ_AKXB02000091.1"/>
</dbReference>
<dbReference type="AlphaFoldDB" id="M6YJ37"/>
<evidence type="ECO:0000313" key="2">
    <source>
        <dbReference type="Proteomes" id="UP000012138"/>
    </source>
</evidence>
<organism evidence="1 2">
    <name type="scientific">Leptospira noguchii str. 2001034031</name>
    <dbReference type="NCBI Taxonomy" id="1193053"/>
    <lineage>
        <taxon>Bacteria</taxon>
        <taxon>Pseudomonadati</taxon>
        <taxon>Spirochaetota</taxon>
        <taxon>Spirochaetia</taxon>
        <taxon>Leptospirales</taxon>
        <taxon>Leptospiraceae</taxon>
        <taxon>Leptospira</taxon>
    </lineage>
</organism>
<dbReference type="EMBL" id="AKXB02000091">
    <property type="protein sequence ID" value="EMO89619.1"/>
    <property type="molecule type" value="Genomic_DNA"/>
</dbReference>
<dbReference type="SMART" id="SM00612">
    <property type="entry name" value="Kelch"/>
    <property type="match status" value="5"/>
</dbReference>
<protein>
    <submittedName>
        <fullName evidence="1">Kelch repeat protein</fullName>
    </submittedName>
</protein>
<dbReference type="SUPFAM" id="SSF117281">
    <property type="entry name" value="Kelch motif"/>
    <property type="match status" value="1"/>
</dbReference>
<accession>M6YJ37</accession>
<dbReference type="SUPFAM" id="SSF50965">
    <property type="entry name" value="Galactose oxidase, central domain"/>
    <property type="match status" value="1"/>
</dbReference>
<dbReference type="PANTHER" id="PTHR45632:SF5">
    <property type="entry name" value="KELCH-LIKE PROTEIN 22"/>
    <property type="match status" value="1"/>
</dbReference>